<feature type="chain" id="PRO_5037369439" description="peptidylprolyl isomerase" evidence="4">
    <location>
        <begin position="31"/>
        <end position="296"/>
    </location>
</feature>
<feature type="domain" description="PPIase cyclophilin-type" evidence="5">
    <location>
        <begin position="44"/>
        <end position="239"/>
    </location>
</feature>
<reference evidence="6" key="2">
    <citation type="submission" date="2020-09" db="EMBL/GenBank/DDBJ databases">
        <authorList>
            <person name="Sun Q."/>
            <person name="Kim S."/>
        </authorList>
    </citation>
    <scope>NUCLEOTIDE SEQUENCE</scope>
    <source>
        <strain evidence="6">KCTC 42731</strain>
    </source>
</reference>
<dbReference type="EC" id="5.2.1.8" evidence="1"/>
<name>A0A919BMM5_9GAMM</name>
<evidence type="ECO:0000256" key="4">
    <source>
        <dbReference type="SAM" id="SignalP"/>
    </source>
</evidence>
<dbReference type="PANTHER" id="PTHR43246">
    <property type="entry name" value="PEPTIDYL-PROLYL CIS-TRANS ISOMERASE CYP38, CHLOROPLASTIC"/>
    <property type="match status" value="1"/>
</dbReference>
<dbReference type="GO" id="GO:0003755">
    <property type="term" value="F:peptidyl-prolyl cis-trans isomerase activity"/>
    <property type="evidence" value="ECO:0007669"/>
    <property type="project" value="UniProtKB-KW"/>
</dbReference>
<dbReference type="InterPro" id="IPR002130">
    <property type="entry name" value="Cyclophilin-type_PPIase_dom"/>
</dbReference>
<organism evidence="6 7">
    <name type="scientific">Thalassotalea marina</name>
    <dbReference type="NCBI Taxonomy" id="1673741"/>
    <lineage>
        <taxon>Bacteria</taxon>
        <taxon>Pseudomonadati</taxon>
        <taxon>Pseudomonadota</taxon>
        <taxon>Gammaproteobacteria</taxon>
        <taxon>Alteromonadales</taxon>
        <taxon>Colwelliaceae</taxon>
        <taxon>Thalassotalea</taxon>
    </lineage>
</organism>
<dbReference type="InterPro" id="IPR029000">
    <property type="entry name" value="Cyclophilin-like_dom_sf"/>
</dbReference>
<evidence type="ECO:0000256" key="1">
    <source>
        <dbReference type="ARBA" id="ARBA00013194"/>
    </source>
</evidence>
<feature type="signal peptide" evidence="4">
    <location>
        <begin position="1"/>
        <end position="30"/>
    </location>
</feature>
<evidence type="ECO:0000256" key="2">
    <source>
        <dbReference type="ARBA" id="ARBA00023110"/>
    </source>
</evidence>
<keyword evidence="2" id="KW-0697">Rotamase</keyword>
<dbReference type="PROSITE" id="PS50072">
    <property type="entry name" value="CSA_PPIASE_2"/>
    <property type="match status" value="1"/>
</dbReference>
<dbReference type="AlphaFoldDB" id="A0A919BMM5"/>
<keyword evidence="4" id="KW-0732">Signal</keyword>
<dbReference type="InterPro" id="IPR044665">
    <property type="entry name" value="E_coli_cyclophilin_A-like"/>
</dbReference>
<dbReference type="SUPFAM" id="SSF50891">
    <property type="entry name" value="Cyclophilin-like"/>
    <property type="match status" value="1"/>
</dbReference>
<dbReference type="Proteomes" id="UP000623842">
    <property type="component" value="Unassembled WGS sequence"/>
</dbReference>
<dbReference type="RefSeq" id="WP_189772422.1">
    <property type="nucleotide sequence ID" value="NZ_BNCK01000007.1"/>
</dbReference>
<evidence type="ECO:0000313" key="7">
    <source>
        <dbReference type="Proteomes" id="UP000623842"/>
    </source>
</evidence>
<keyword evidence="7" id="KW-1185">Reference proteome</keyword>
<proteinExistence type="predicted"/>
<dbReference type="Pfam" id="PF00160">
    <property type="entry name" value="Pro_isomerase"/>
    <property type="match status" value="1"/>
</dbReference>
<dbReference type="Gene3D" id="2.40.100.10">
    <property type="entry name" value="Cyclophilin-like"/>
    <property type="match status" value="1"/>
</dbReference>
<evidence type="ECO:0000256" key="3">
    <source>
        <dbReference type="ARBA" id="ARBA00023235"/>
    </source>
</evidence>
<protein>
    <recommendedName>
        <fullName evidence="1">peptidylprolyl isomerase</fullName>
        <ecNumber evidence="1">5.2.1.8</ecNumber>
    </recommendedName>
</protein>
<gene>
    <name evidence="6" type="ORF">GCM10017161_30850</name>
</gene>
<reference evidence="6" key="1">
    <citation type="journal article" date="2014" name="Int. J. Syst. Evol. Microbiol.">
        <title>Complete genome sequence of Corynebacterium casei LMG S-19264T (=DSM 44701T), isolated from a smear-ripened cheese.</title>
        <authorList>
            <consortium name="US DOE Joint Genome Institute (JGI-PGF)"/>
            <person name="Walter F."/>
            <person name="Albersmeier A."/>
            <person name="Kalinowski J."/>
            <person name="Ruckert C."/>
        </authorList>
    </citation>
    <scope>NUCLEOTIDE SEQUENCE</scope>
    <source>
        <strain evidence="6">KCTC 42731</strain>
    </source>
</reference>
<comment type="caution">
    <text evidence="6">The sequence shown here is derived from an EMBL/GenBank/DDBJ whole genome shotgun (WGS) entry which is preliminary data.</text>
</comment>
<evidence type="ECO:0000313" key="6">
    <source>
        <dbReference type="EMBL" id="GHG00065.1"/>
    </source>
</evidence>
<sequence length="296" mass="33453">MWLKTIVILEPYMKKFALVAMLCASSYVQATDSVNQEEWRQLSAENVVVMTLPHGNVYIELAPQFSPKHAERFKSLVQSGYYDDEKFYRVIDGFVAQAGPQDGSDKDKQVKALTMEDEFSVTDQFSYTLVQKNDMFAPQTGFKDGFALGHSPDEKKAWMLHCPGVIAMARGTEPDTGSSHFYITNGQAPRYLDRIMAVFGRVVHGMNHVQAIQRTAGIEGQDKIEAATFTPMVKVRMMSDLPKAEQIQLQVQNTDSQAYTKSLEERRNRSSAFFYKKPKPVLDICQTPVNTRIVKS</sequence>
<evidence type="ECO:0000259" key="5">
    <source>
        <dbReference type="PROSITE" id="PS50072"/>
    </source>
</evidence>
<accession>A0A919BMM5</accession>
<keyword evidence="3 6" id="KW-0413">Isomerase</keyword>
<dbReference type="EMBL" id="BNCK01000007">
    <property type="protein sequence ID" value="GHG00065.1"/>
    <property type="molecule type" value="Genomic_DNA"/>
</dbReference>